<dbReference type="PANTHER" id="PTHR43133:SF46">
    <property type="entry name" value="RNA POLYMERASE SIGMA-70 FACTOR ECF SUBFAMILY"/>
    <property type="match status" value="1"/>
</dbReference>
<evidence type="ECO:0000256" key="2">
    <source>
        <dbReference type="ARBA" id="ARBA00023015"/>
    </source>
</evidence>
<dbReference type="InterPro" id="IPR013324">
    <property type="entry name" value="RNA_pol_sigma_r3/r4-like"/>
</dbReference>
<evidence type="ECO:0000259" key="5">
    <source>
        <dbReference type="Pfam" id="PF04542"/>
    </source>
</evidence>
<dbReference type="SUPFAM" id="SSF88946">
    <property type="entry name" value="Sigma2 domain of RNA polymerase sigma factors"/>
    <property type="match status" value="1"/>
</dbReference>
<dbReference type="Proteomes" id="UP001176806">
    <property type="component" value="Unassembled WGS sequence"/>
</dbReference>
<reference evidence="7" key="1">
    <citation type="submission" date="2023-07" db="EMBL/GenBank/DDBJ databases">
        <title>Two novel species in the genus Flavivirga.</title>
        <authorList>
            <person name="Kwon K."/>
        </authorList>
    </citation>
    <scope>NUCLEOTIDE SEQUENCE</scope>
    <source>
        <strain evidence="7">KACC 14158</strain>
    </source>
</reference>
<evidence type="ECO:0000256" key="3">
    <source>
        <dbReference type="ARBA" id="ARBA00023082"/>
    </source>
</evidence>
<organism evidence="7 8">
    <name type="scientific">Flavivirga jejuensis</name>
    <dbReference type="NCBI Taxonomy" id="870487"/>
    <lineage>
        <taxon>Bacteria</taxon>
        <taxon>Pseudomonadati</taxon>
        <taxon>Bacteroidota</taxon>
        <taxon>Flavobacteriia</taxon>
        <taxon>Flavobacteriales</taxon>
        <taxon>Flavobacteriaceae</taxon>
        <taxon>Flavivirga</taxon>
    </lineage>
</organism>
<dbReference type="RefSeq" id="WP_303303619.1">
    <property type="nucleotide sequence ID" value="NZ_BAABDA010000028.1"/>
</dbReference>
<feature type="domain" description="RNA polymerase sigma-70 region 2" evidence="5">
    <location>
        <begin position="22"/>
        <end position="90"/>
    </location>
</feature>
<accession>A0ABT8WT13</accession>
<keyword evidence="4" id="KW-0804">Transcription</keyword>
<dbReference type="InterPro" id="IPR013325">
    <property type="entry name" value="RNA_pol_sigma_r2"/>
</dbReference>
<dbReference type="NCBIfam" id="TIGR02937">
    <property type="entry name" value="sigma70-ECF"/>
    <property type="match status" value="1"/>
</dbReference>
<comment type="caution">
    <text evidence="7">The sequence shown here is derived from an EMBL/GenBank/DDBJ whole genome shotgun (WGS) entry which is preliminary data.</text>
</comment>
<dbReference type="EMBL" id="JAUOEL010000007">
    <property type="protein sequence ID" value="MDO5976336.1"/>
    <property type="molecule type" value="Genomic_DNA"/>
</dbReference>
<comment type="similarity">
    <text evidence="1">Belongs to the sigma-70 factor family. ECF subfamily.</text>
</comment>
<dbReference type="PANTHER" id="PTHR43133">
    <property type="entry name" value="RNA POLYMERASE ECF-TYPE SIGMA FACTO"/>
    <property type="match status" value="1"/>
</dbReference>
<dbReference type="SUPFAM" id="SSF88659">
    <property type="entry name" value="Sigma3 and sigma4 domains of RNA polymerase sigma factors"/>
    <property type="match status" value="1"/>
</dbReference>
<dbReference type="PRINTS" id="PR00038">
    <property type="entry name" value="HTHLUXR"/>
</dbReference>
<name>A0ABT8WT13_9FLAO</name>
<evidence type="ECO:0000256" key="4">
    <source>
        <dbReference type="ARBA" id="ARBA00023163"/>
    </source>
</evidence>
<dbReference type="Gene3D" id="1.10.10.10">
    <property type="entry name" value="Winged helix-like DNA-binding domain superfamily/Winged helix DNA-binding domain"/>
    <property type="match status" value="1"/>
</dbReference>
<evidence type="ECO:0000313" key="7">
    <source>
        <dbReference type="EMBL" id="MDO5976336.1"/>
    </source>
</evidence>
<gene>
    <name evidence="7" type="ORF">Q4Q40_19220</name>
</gene>
<protein>
    <submittedName>
        <fullName evidence="7">RNA polymerase sigma-70 factor</fullName>
    </submittedName>
</protein>
<dbReference type="InterPro" id="IPR014327">
    <property type="entry name" value="RNA_pol_sigma70_bacteroid"/>
</dbReference>
<dbReference type="Pfam" id="PF04542">
    <property type="entry name" value="Sigma70_r2"/>
    <property type="match status" value="1"/>
</dbReference>
<dbReference type="InterPro" id="IPR007627">
    <property type="entry name" value="RNA_pol_sigma70_r2"/>
</dbReference>
<proteinExistence type="inferred from homology"/>
<evidence type="ECO:0000256" key="1">
    <source>
        <dbReference type="ARBA" id="ARBA00010641"/>
    </source>
</evidence>
<dbReference type="Gene3D" id="1.10.1740.10">
    <property type="match status" value="1"/>
</dbReference>
<dbReference type="InterPro" id="IPR014284">
    <property type="entry name" value="RNA_pol_sigma-70_dom"/>
</dbReference>
<dbReference type="NCBIfam" id="TIGR02985">
    <property type="entry name" value="Sig70_bacteroi1"/>
    <property type="match status" value="1"/>
</dbReference>
<dbReference type="InterPro" id="IPR039425">
    <property type="entry name" value="RNA_pol_sigma-70-like"/>
</dbReference>
<keyword evidence="2" id="KW-0805">Transcription regulation</keyword>
<keyword evidence="3" id="KW-0731">Sigma factor</keyword>
<sequence length="191" mass="22713">MKKAQIYKTPTDFRTQKGFDTLYEGYARKLFTICYSRIQHREDSEEIVHDIFRSIWERRNQIYNTDGSIEKYLIRATKLKTIDFFRKKHRQALHHVEDMELLSDVVNTTEDDYAVAELQTKVDTLVEQLPKTCKTVYLLSREQGLSNKKIASQLVISVKTVESHMTKALRYLRENITEYSYTVLLFFYSNF</sequence>
<dbReference type="Pfam" id="PF08281">
    <property type="entry name" value="Sigma70_r4_2"/>
    <property type="match status" value="1"/>
</dbReference>
<evidence type="ECO:0000259" key="6">
    <source>
        <dbReference type="Pfam" id="PF08281"/>
    </source>
</evidence>
<dbReference type="InterPro" id="IPR000792">
    <property type="entry name" value="Tscrpt_reg_LuxR_C"/>
</dbReference>
<dbReference type="InterPro" id="IPR036388">
    <property type="entry name" value="WH-like_DNA-bd_sf"/>
</dbReference>
<dbReference type="InterPro" id="IPR013249">
    <property type="entry name" value="RNA_pol_sigma70_r4_t2"/>
</dbReference>
<evidence type="ECO:0000313" key="8">
    <source>
        <dbReference type="Proteomes" id="UP001176806"/>
    </source>
</evidence>
<keyword evidence="8" id="KW-1185">Reference proteome</keyword>
<feature type="domain" description="RNA polymerase sigma factor 70 region 4 type 2" evidence="6">
    <location>
        <begin position="121"/>
        <end position="171"/>
    </location>
</feature>